<dbReference type="PROSITE" id="PS00688">
    <property type="entry name" value="SIGMA54_INTERACT_3"/>
    <property type="match status" value="1"/>
</dbReference>
<reference evidence="9 10" key="1">
    <citation type="submission" date="2011-06" db="EMBL/GenBank/DDBJ databases">
        <title>The draft genome of Thiocapsa marina 5811.</title>
        <authorList>
            <consortium name="US DOE Joint Genome Institute (JGI-PGF)"/>
            <person name="Lucas S."/>
            <person name="Han J."/>
            <person name="Cheng J.-F."/>
            <person name="Goodwin L."/>
            <person name="Pitluck S."/>
            <person name="Peters L."/>
            <person name="Land M.L."/>
            <person name="Hauser L."/>
            <person name="Vogl K."/>
            <person name="Liu Z."/>
            <person name="Imhoff J."/>
            <person name="Thiel V."/>
            <person name="Frigaard N.-U."/>
            <person name="Bryant D."/>
            <person name="Woyke T.J."/>
        </authorList>
    </citation>
    <scope>NUCLEOTIDE SEQUENCE [LARGE SCALE GENOMIC DNA]</scope>
    <source>
        <strain evidence="9 10">5811</strain>
    </source>
</reference>
<evidence type="ECO:0000256" key="4">
    <source>
        <dbReference type="ARBA" id="ARBA00023125"/>
    </source>
</evidence>
<evidence type="ECO:0000256" key="2">
    <source>
        <dbReference type="ARBA" id="ARBA00022840"/>
    </source>
</evidence>
<name>F9UDP0_9GAMM</name>
<dbReference type="InterPro" id="IPR011006">
    <property type="entry name" value="CheY-like_superfamily"/>
</dbReference>
<proteinExistence type="predicted"/>
<keyword evidence="1" id="KW-0547">Nucleotide-binding</keyword>
<keyword evidence="10" id="KW-1185">Reference proteome</keyword>
<dbReference type="Gene3D" id="1.10.10.60">
    <property type="entry name" value="Homeodomain-like"/>
    <property type="match status" value="1"/>
</dbReference>
<dbReference type="PANTHER" id="PTHR32071:SF117">
    <property type="entry name" value="PTS-DEPENDENT DIHYDROXYACETONE KINASE OPERON REGULATORY PROTEIN-RELATED"/>
    <property type="match status" value="1"/>
</dbReference>
<dbReference type="CDD" id="cd00156">
    <property type="entry name" value="REC"/>
    <property type="match status" value="1"/>
</dbReference>
<dbReference type="SMART" id="SM00382">
    <property type="entry name" value="AAA"/>
    <property type="match status" value="1"/>
</dbReference>
<dbReference type="SMART" id="SM00448">
    <property type="entry name" value="REC"/>
    <property type="match status" value="1"/>
</dbReference>
<dbReference type="GO" id="GO:0043565">
    <property type="term" value="F:sequence-specific DNA binding"/>
    <property type="evidence" value="ECO:0007669"/>
    <property type="project" value="InterPro"/>
</dbReference>
<dbReference type="InterPro" id="IPR003593">
    <property type="entry name" value="AAA+_ATPase"/>
</dbReference>
<dbReference type="InterPro" id="IPR009057">
    <property type="entry name" value="Homeodomain-like_sf"/>
</dbReference>
<dbReference type="SUPFAM" id="SSF52540">
    <property type="entry name" value="P-loop containing nucleoside triphosphate hydrolases"/>
    <property type="match status" value="1"/>
</dbReference>
<dbReference type="Pfam" id="PF00072">
    <property type="entry name" value="Response_reg"/>
    <property type="match status" value="1"/>
</dbReference>
<protein>
    <submittedName>
        <fullName evidence="9">Two component, sigma54 specific, transcriptional regulator, Fis family</fullName>
    </submittedName>
</protein>
<dbReference type="FunFam" id="3.40.50.300:FF:000006">
    <property type="entry name" value="DNA-binding transcriptional regulator NtrC"/>
    <property type="match status" value="1"/>
</dbReference>
<dbReference type="InterPro" id="IPR027417">
    <property type="entry name" value="P-loop_NTPase"/>
</dbReference>
<evidence type="ECO:0000256" key="5">
    <source>
        <dbReference type="ARBA" id="ARBA00023163"/>
    </source>
</evidence>
<evidence type="ECO:0000256" key="3">
    <source>
        <dbReference type="ARBA" id="ARBA00023015"/>
    </source>
</evidence>
<dbReference type="PROSITE" id="PS00675">
    <property type="entry name" value="SIGMA54_INTERACT_1"/>
    <property type="match status" value="1"/>
</dbReference>
<feature type="domain" description="Response regulatory" evidence="8">
    <location>
        <begin position="4"/>
        <end position="115"/>
    </location>
</feature>
<dbReference type="PROSITE" id="PS50110">
    <property type="entry name" value="RESPONSE_REGULATORY"/>
    <property type="match status" value="1"/>
</dbReference>
<dbReference type="SUPFAM" id="SSF52172">
    <property type="entry name" value="CheY-like"/>
    <property type="match status" value="1"/>
</dbReference>
<dbReference type="PROSITE" id="PS50045">
    <property type="entry name" value="SIGMA54_INTERACT_4"/>
    <property type="match status" value="1"/>
</dbReference>
<dbReference type="InterPro" id="IPR002197">
    <property type="entry name" value="HTH_Fis"/>
</dbReference>
<dbReference type="InterPro" id="IPR058031">
    <property type="entry name" value="AAA_lid_NorR"/>
</dbReference>
<keyword evidence="5" id="KW-0804">Transcription</keyword>
<keyword evidence="4" id="KW-0238">DNA-binding</keyword>
<dbReference type="GO" id="GO:0005524">
    <property type="term" value="F:ATP binding"/>
    <property type="evidence" value="ECO:0007669"/>
    <property type="project" value="UniProtKB-KW"/>
</dbReference>
<dbReference type="EMBL" id="AFWV01000010">
    <property type="protein sequence ID" value="EGV17687.1"/>
    <property type="molecule type" value="Genomic_DNA"/>
</dbReference>
<dbReference type="SUPFAM" id="SSF46689">
    <property type="entry name" value="Homeodomain-like"/>
    <property type="match status" value="1"/>
</dbReference>
<dbReference type="Gene3D" id="3.40.50.2300">
    <property type="match status" value="1"/>
</dbReference>
<gene>
    <name evidence="9" type="ORF">ThimaDRAFT_3232</name>
</gene>
<dbReference type="InterPro" id="IPR025944">
    <property type="entry name" value="Sigma_54_int_dom_CS"/>
</dbReference>
<accession>F9UDP0</accession>
<evidence type="ECO:0000256" key="6">
    <source>
        <dbReference type="PROSITE-ProRule" id="PRU00169"/>
    </source>
</evidence>
<dbReference type="STRING" id="768671.ThimaDRAFT_3232"/>
<dbReference type="RefSeq" id="WP_007194104.1">
    <property type="nucleotide sequence ID" value="NZ_AFWV01000010.1"/>
</dbReference>
<keyword evidence="2" id="KW-0067">ATP-binding</keyword>
<evidence type="ECO:0000313" key="10">
    <source>
        <dbReference type="Proteomes" id="UP000005459"/>
    </source>
</evidence>
<dbReference type="Proteomes" id="UP000005459">
    <property type="component" value="Unassembled WGS sequence"/>
</dbReference>
<dbReference type="Pfam" id="PF25601">
    <property type="entry name" value="AAA_lid_14"/>
    <property type="match status" value="1"/>
</dbReference>
<organism evidence="9 10">
    <name type="scientific">Thiocapsa marina 5811</name>
    <dbReference type="NCBI Taxonomy" id="768671"/>
    <lineage>
        <taxon>Bacteria</taxon>
        <taxon>Pseudomonadati</taxon>
        <taxon>Pseudomonadota</taxon>
        <taxon>Gammaproteobacteria</taxon>
        <taxon>Chromatiales</taxon>
        <taxon>Chromatiaceae</taxon>
        <taxon>Thiocapsa</taxon>
    </lineage>
</organism>
<dbReference type="Gene3D" id="1.10.8.60">
    <property type="match status" value="1"/>
</dbReference>
<dbReference type="InterPro" id="IPR001789">
    <property type="entry name" value="Sig_transdc_resp-reg_receiver"/>
</dbReference>
<sequence>MTDHILLVSVDKEARRDLSETLSRFGYQVSAVADGDGAQGLLSSDAPDLILLDDPWPGDLDADRMEAWAQDLPILVLCGEDGMEVALQALRLGASEFLAKPVDPQELAGAVRRIIDNVLLYRRGEFYTSVLRHEAPSLLVGESAPLLRLLADLKAVAATEATVLILGESGVGKEKVAQEIHRLSPRAEGPLVAVDCCSLPETLFESELFGHERGAFTGAAQRKPGLIEQAKDGTLFLDEIGEIPAPIQAKLLRVLETKRFRRLGSATDLKAEVRIVAATNRDLDGMAQRGEFRQDLLYRLNSFVVDVPPLRERREDIPPLVRYFLAHHGQSKRIVKRASASAMQQLVAYDWPGNVRELRNIVERAIILSGNKLKVDPEHLTLSRTPASAPDDGVTLRFDHEPTLAEIERSYLKLLLERHEGHRSAVARALGIGERTLYRLLADLKASSEATE</sequence>
<keyword evidence="6" id="KW-0597">Phosphoprotein</keyword>
<feature type="modified residue" description="4-aspartylphosphate" evidence="6">
    <location>
        <position position="53"/>
    </location>
</feature>
<dbReference type="PANTHER" id="PTHR32071">
    <property type="entry name" value="TRANSCRIPTIONAL REGULATORY PROTEIN"/>
    <property type="match status" value="1"/>
</dbReference>
<dbReference type="Pfam" id="PF02954">
    <property type="entry name" value="HTH_8"/>
    <property type="match status" value="1"/>
</dbReference>
<dbReference type="OrthoDB" id="9804019at2"/>
<dbReference type="AlphaFoldDB" id="F9UDP0"/>
<keyword evidence="3" id="KW-0805">Transcription regulation</keyword>
<dbReference type="InterPro" id="IPR025662">
    <property type="entry name" value="Sigma_54_int_dom_ATP-bd_1"/>
</dbReference>
<dbReference type="CDD" id="cd00009">
    <property type="entry name" value="AAA"/>
    <property type="match status" value="1"/>
</dbReference>
<dbReference type="GO" id="GO:0006355">
    <property type="term" value="P:regulation of DNA-templated transcription"/>
    <property type="evidence" value="ECO:0007669"/>
    <property type="project" value="InterPro"/>
</dbReference>
<evidence type="ECO:0000259" key="8">
    <source>
        <dbReference type="PROSITE" id="PS50110"/>
    </source>
</evidence>
<dbReference type="InterPro" id="IPR002078">
    <property type="entry name" value="Sigma_54_int"/>
</dbReference>
<evidence type="ECO:0000259" key="7">
    <source>
        <dbReference type="PROSITE" id="PS50045"/>
    </source>
</evidence>
<feature type="domain" description="Sigma-54 factor interaction" evidence="7">
    <location>
        <begin position="139"/>
        <end position="367"/>
    </location>
</feature>
<evidence type="ECO:0000313" key="9">
    <source>
        <dbReference type="EMBL" id="EGV17687.1"/>
    </source>
</evidence>
<dbReference type="eggNOG" id="COG2204">
    <property type="taxonomic scope" value="Bacteria"/>
</dbReference>
<evidence type="ECO:0000256" key="1">
    <source>
        <dbReference type="ARBA" id="ARBA00022741"/>
    </source>
</evidence>
<dbReference type="Pfam" id="PF00158">
    <property type="entry name" value="Sigma54_activat"/>
    <property type="match status" value="1"/>
</dbReference>
<dbReference type="GO" id="GO:0000160">
    <property type="term" value="P:phosphorelay signal transduction system"/>
    <property type="evidence" value="ECO:0007669"/>
    <property type="project" value="InterPro"/>
</dbReference>
<dbReference type="Gene3D" id="3.40.50.300">
    <property type="entry name" value="P-loop containing nucleotide triphosphate hydrolases"/>
    <property type="match status" value="1"/>
</dbReference>